<keyword evidence="1" id="KW-0812">Transmembrane</keyword>
<evidence type="ECO:0000313" key="2">
    <source>
        <dbReference type="EMBL" id="MSS56242.1"/>
    </source>
</evidence>
<proteinExistence type="predicted"/>
<feature type="transmembrane region" description="Helical" evidence="1">
    <location>
        <begin position="96"/>
        <end position="120"/>
    </location>
</feature>
<dbReference type="Proteomes" id="UP000434241">
    <property type="component" value="Unassembled WGS sequence"/>
</dbReference>
<name>A0A6N7VH56_9FIRM</name>
<dbReference type="RefSeq" id="WP_154555891.1">
    <property type="nucleotide sequence ID" value="NZ_JAQCYS010000106.1"/>
</dbReference>
<reference evidence="2 3" key="1">
    <citation type="submission" date="2019-08" db="EMBL/GenBank/DDBJ databases">
        <title>In-depth cultivation of the pig gut microbiome towards novel bacterial diversity and tailored functional studies.</title>
        <authorList>
            <person name="Wylensek D."/>
            <person name="Hitch T.C.A."/>
            <person name="Clavel T."/>
        </authorList>
    </citation>
    <scope>NUCLEOTIDE SEQUENCE [LARGE SCALE GENOMIC DNA]</scope>
    <source>
        <strain evidence="2 3">LKV-472-APC-3</strain>
    </source>
</reference>
<dbReference type="EMBL" id="VUMR01000019">
    <property type="protein sequence ID" value="MSS56242.1"/>
    <property type="molecule type" value="Genomic_DNA"/>
</dbReference>
<feature type="transmembrane region" description="Helical" evidence="1">
    <location>
        <begin position="21"/>
        <end position="42"/>
    </location>
</feature>
<dbReference type="GeneID" id="93158624"/>
<protein>
    <submittedName>
        <fullName evidence="2">Uncharacterized protein</fullName>
    </submittedName>
</protein>
<comment type="caution">
    <text evidence="2">The sequence shown here is derived from an EMBL/GenBank/DDBJ whole genome shotgun (WGS) entry which is preliminary data.</text>
</comment>
<keyword evidence="1" id="KW-0472">Membrane</keyword>
<feature type="transmembrane region" description="Helical" evidence="1">
    <location>
        <begin position="57"/>
        <end position="76"/>
    </location>
</feature>
<keyword evidence="3" id="KW-1185">Reference proteome</keyword>
<dbReference type="AlphaFoldDB" id="A0A6N7VH56"/>
<sequence length="170" mass="19620">MKRNKKISTAMRNKMNKVNNIMLFGVVVCCASPFLYFAYLYMKLQGGDIYGYIQTDAYTLINMIAAFINPFAGLMIDNMRKKANEFQNPSVVYRNLFILLIGEICMLNTFYIFLLVFILYKLHDAYNEPFNCAWKSLSFKKFVEGTSGSFVVLAGYLFVDVLLARIMFFA</sequence>
<evidence type="ECO:0000256" key="1">
    <source>
        <dbReference type="SAM" id="Phobius"/>
    </source>
</evidence>
<feature type="transmembrane region" description="Helical" evidence="1">
    <location>
        <begin position="147"/>
        <end position="168"/>
    </location>
</feature>
<accession>A0A6N7VH56</accession>
<keyword evidence="1" id="KW-1133">Transmembrane helix</keyword>
<evidence type="ECO:0000313" key="3">
    <source>
        <dbReference type="Proteomes" id="UP000434241"/>
    </source>
</evidence>
<organism evidence="2 3">
    <name type="scientific">Holdemanella porci</name>
    <dbReference type="NCBI Taxonomy" id="2652276"/>
    <lineage>
        <taxon>Bacteria</taxon>
        <taxon>Bacillati</taxon>
        <taxon>Bacillota</taxon>
        <taxon>Erysipelotrichia</taxon>
        <taxon>Erysipelotrichales</taxon>
        <taxon>Erysipelotrichaceae</taxon>
        <taxon>Holdemanella</taxon>
    </lineage>
</organism>
<gene>
    <name evidence="2" type="ORF">FYJ55_04885</name>
</gene>